<gene>
    <name evidence="5" type="ORF">H5P27_07610</name>
</gene>
<dbReference type="SMART" id="SM00342">
    <property type="entry name" value="HTH_ARAC"/>
    <property type="match status" value="1"/>
</dbReference>
<accession>A0A7X1B5C2</accession>
<dbReference type="Proteomes" id="UP000526501">
    <property type="component" value="Unassembled WGS sequence"/>
</dbReference>
<protein>
    <submittedName>
        <fullName evidence="5">Helix-turn-helix transcriptional regulator</fullName>
    </submittedName>
</protein>
<evidence type="ECO:0000256" key="1">
    <source>
        <dbReference type="ARBA" id="ARBA00023015"/>
    </source>
</evidence>
<keyword evidence="3" id="KW-0804">Transcription</keyword>
<dbReference type="InterPro" id="IPR020449">
    <property type="entry name" value="Tscrpt_reg_AraC-type_HTH"/>
</dbReference>
<comment type="caution">
    <text evidence="5">The sequence shown here is derived from an EMBL/GenBank/DDBJ whole genome shotgun (WGS) entry which is preliminary data.</text>
</comment>
<dbReference type="Pfam" id="PF12833">
    <property type="entry name" value="HTH_18"/>
    <property type="match status" value="1"/>
</dbReference>
<keyword evidence="6" id="KW-1185">Reference proteome</keyword>
<dbReference type="EMBL" id="JACHVC010000007">
    <property type="protein sequence ID" value="MBC2605907.1"/>
    <property type="molecule type" value="Genomic_DNA"/>
</dbReference>
<dbReference type="PANTHER" id="PTHR47893">
    <property type="entry name" value="REGULATORY PROTEIN PCHR"/>
    <property type="match status" value="1"/>
</dbReference>
<dbReference type="RefSeq" id="WP_185659795.1">
    <property type="nucleotide sequence ID" value="NZ_CAWPOO010000007.1"/>
</dbReference>
<evidence type="ECO:0000313" key="5">
    <source>
        <dbReference type="EMBL" id="MBC2605907.1"/>
    </source>
</evidence>
<dbReference type="PANTHER" id="PTHR47893:SF1">
    <property type="entry name" value="REGULATORY PROTEIN PCHR"/>
    <property type="match status" value="1"/>
</dbReference>
<dbReference type="PRINTS" id="PR00032">
    <property type="entry name" value="HTHARAC"/>
</dbReference>
<keyword evidence="1" id="KW-0805">Transcription regulation</keyword>
<dbReference type="InterPro" id="IPR018062">
    <property type="entry name" value="HTH_AraC-typ_CS"/>
</dbReference>
<evidence type="ECO:0000259" key="4">
    <source>
        <dbReference type="PROSITE" id="PS01124"/>
    </source>
</evidence>
<dbReference type="InterPro" id="IPR053142">
    <property type="entry name" value="PchR_regulatory_protein"/>
</dbReference>
<proteinExistence type="predicted"/>
<dbReference type="PROSITE" id="PS00041">
    <property type="entry name" value="HTH_ARAC_FAMILY_1"/>
    <property type="match status" value="1"/>
</dbReference>
<keyword evidence="2" id="KW-0238">DNA-binding</keyword>
<evidence type="ECO:0000256" key="3">
    <source>
        <dbReference type="ARBA" id="ARBA00023163"/>
    </source>
</evidence>
<sequence>MMEDQTEPAKIETTYCPFKAPSRSDGVPGAHPVSMKRFEQRPGMTFVRASLSNLQQGRLNWPARSFLQIAFICSGTVELIQHGEKRVKPNAGDWLLIKPAQEPLEFHVEEASEVFWIGFDQQATAELTGFSDTISPELIDEAKPHLSCHSSAGRLLSIAEELAGLEGNNTRERLMIESKSLEWLVLILDQPLFSPCRAIAPIRDTRDSIALAAAARIMSDRYSEDHSIASLSRTVHLNEFKLKRGFKEHYGTTVFGYLRQIRMERAREMLERRDKSVIEIANSVGYSNPSHFARAFKQAFGMNPSELLPSSR</sequence>
<dbReference type="InterPro" id="IPR009057">
    <property type="entry name" value="Homeodomain-like_sf"/>
</dbReference>
<evidence type="ECO:0000313" key="6">
    <source>
        <dbReference type="Proteomes" id="UP000526501"/>
    </source>
</evidence>
<dbReference type="Gene3D" id="1.10.10.60">
    <property type="entry name" value="Homeodomain-like"/>
    <property type="match status" value="2"/>
</dbReference>
<name>A0A7X1B5C2_9BACT</name>
<evidence type="ECO:0000256" key="2">
    <source>
        <dbReference type="ARBA" id="ARBA00023125"/>
    </source>
</evidence>
<organism evidence="5 6">
    <name type="scientific">Pelagicoccus albus</name>
    <dbReference type="NCBI Taxonomy" id="415222"/>
    <lineage>
        <taxon>Bacteria</taxon>
        <taxon>Pseudomonadati</taxon>
        <taxon>Verrucomicrobiota</taxon>
        <taxon>Opitutia</taxon>
        <taxon>Puniceicoccales</taxon>
        <taxon>Pelagicoccaceae</taxon>
        <taxon>Pelagicoccus</taxon>
    </lineage>
</organism>
<dbReference type="GO" id="GO:0043565">
    <property type="term" value="F:sequence-specific DNA binding"/>
    <property type="evidence" value="ECO:0007669"/>
    <property type="project" value="InterPro"/>
</dbReference>
<feature type="domain" description="HTH araC/xylS-type" evidence="4">
    <location>
        <begin position="212"/>
        <end position="310"/>
    </location>
</feature>
<dbReference type="SUPFAM" id="SSF46689">
    <property type="entry name" value="Homeodomain-like"/>
    <property type="match status" value="2"/>
</dbReference>
<dbReference type="AlphaFoldDB" id="A0A7X1B5C2"/>
<dbReference type="InterPro" id="IPR018060">
    <property type="entry name" value="HTH_AraC"/>
</dbReference>
<dbReference type="GO" id="GO:0003700">
    <property type="term" value="F:DNA-binding transcription factor activity"/>
    <property type="evidence" value="ECO:0007669"/>
    <property type="project" value="InterPro"/>
</dbReference>
<dbReference type="PROSITE" id="PS01124">
    <property type="entry name" value="HTH_ARAC_FAMILY_2"/>
    <property type="match status" value="1"/>
</dbReference>
<reference evidence="5 6" key="1">
    <citation type="submission" date="2020-07" db="EMBL/GenBank/DDBJ databases">
        <authorList>
            <person name="Feng X."/>
        </authorList>
    </citation>
    <scope>NUCLEOTIDE SEQUENCE [LARGE SCALE GENOMIC DNA]</scope>
    <source>
        <strain evidence="5 6">JCM23202</strain>
    </source>
</reference>